<dbReference type="InterPro" id="IPR013766">
    <property type="entry name" value="Thioredoxin_domain"/>
</dbReference>
<keyword evidence="2" id="KW-0201">Cytochrome c-type biogenesis</keyword>
<name>A0ABW9JG52_9SPHI</name>
<evidence type="ECO:0000313" key="8">
    <source>
        <dbReference type="Proteomes" id="UP001517367"/>
    </source>
</evidence>
<dbReference type="InterPro" id="IPR000866">
    <property type="entry name" value="AhpC/TSA"/>
</dbReference>
<accession>A0ABW9JG52</accession>
<evidence type="ECO:0000256" key="1">
    <source>
        <dbReference type="ARBA" id="ARBA00004196"/>
    </source>
</evidence>
<gene>
    <name evidence="7" type="ORF">E5L68_002030</name>
</gene>
<dbReference type="PANTHER" id="PTHR42852">
    <property type="entry name" value="THIOL:DISULFIDE INTERCHANGE PROTEIN DSBE"/>
    <property type="match status" value="1"/>
</dbReference>
<dbReference type="EMBL" id="SRMP02000001">
    <property type="protein sequence ID" value="MFN0290148.1"/>
    <property type="molecule type" value="Genomic_DNA"/>
</dbReference>
<feature type="chain" id="PRO_5047543473" evidence="5">
    <location>
        <begin position="23"/>
        <end position="480"/>
    </location>
</feature>
<dbReference type="PANTHER" id="PTHR42852:SF6">
    <property type="entry name" value="THIOL:DISULFIDE INTERCHANGE PROTEIN DSBE"/>
    <property type="match status" value="1"/>
</dbReference>
<dbReference type="Gene3D" id="3.40.30.10">
    <property type="entry name" value="Glutaredoxin"/>
    <property type="match status" value="1"/>
</dbReference>
<keyword evidence="4" id="KW-0676">Redox-active center</keyword>
<comment type="caution">
    <text evidence="7">The sequence shown here is derived from an EMBL/GenBank/DDBJ whole genome shotgun (WGS) entry which is preliminary data.</text>
</comment>
<evidence type="ECO:0000313" key="7">
    <source>
        <dbReference type="EMBL" id="MFN0290148.1"/>
    </source>
</evidence>
<dbReference type="PROSITE" id="PS51352">
    <property type="entry name" value="THIOREDOXIN_2"/>
    <property type="match status" value="1"/>
</dbReference>
<keyword evidence="5" id="KW-0732">Signal</keyword>
<evidence type="ECO:0000256" key="5">
    <source>
        <dbReference type="SAM" id="SignalP"/>
    </source>
</evidence>
<reference evidence="7 8" key="1">
    <citation type="submission" date="2024-12" db="EMBL/GenBank/DDBJ databases">
        <authorList>
            <person name="Hu S."/>
        </authorList>
    </citation>
    <scope>NUCLEOTIDE SEQUENCE [LARGE SCALE GENOMIC DNA]</scope>
    <source>
        <strain evidence="7 8">P-25</strain>
    </source>
</reference>
<comment type="subcellular location">
    <subcellularLocation>
        <location evidence="1">Cell envelope</location>
    </subcellularLocation>
</comment>
<sequence length="480" mass="54932">MKIRLTAILFAWLCFAPKLGMAFSNESISNVFVDTINHIKPLEKGDRCPDFTFGSLANSEKENARLSDYKGKIVILDFWATWCSSCVSAMPKLNELQNKFKDKLQIIGVTDQKFVDIEYFYKQRVEKQKLHLSFPTVTEDQTLTNYFPHQSISHVVWIDGEGKVLAITDSEQATEENVRKIINGEPVNLVPKTDRRLKADVNLDEPFILERLAQPLYVNKGVTDGGIRYKSIITRRIDGIRSGYTSFHAGRIISTNSYLEALFMHAYNYDNLSTGEFLNSFPINKFRWEVGPNELYNTPGDGYSAASLGSKAVQEFNNNKDNMYCYEIVFPDFYMNLAMKNDNYLGTNLKRIALNIMKQDLMKWTGFTSDMVRRETKVLVLRLVDSTQVISPVNYEKSEIDPAFLGATFKNTRMLIFKRSLHHILQMAPPFIDETNYVGLVNFKLDCNLTDTQALAKELAKFGLELKEEVRKIPLLVVSK</sequence>
<organism evidence="7 8">
    <name type="scientific">Pedobacter helvus</name>
    <dbReference type="NCBI Taxonomy" id="2563444"/>
    <lineage>
        <taxon>Bacteria</taxon>
        <taxon>Pseudomonadati</taxon>
        <taxon>Bacteroidota</taxon>
        <taxon>Sphingobacteriia</taxon>
        <taxon>Sphingobacteriales</taxon>
        <taxon>Sphingobacteriaceae</taxon>
        <taxon>Pedobacter</taxon>
    </lineage>
</organism>
<evidence type="ECO:0000256" key="3">
    <source>
        <dbReference type="ARBA" id="ARBA00023157"/>
    </source>
</evidence>
<evidence type="ECO:0000259" key="6">
    <source>
        <dbReference type="PROSITE" id="PS51352"/>
    </source>
</evidence>
<proteinExistence type="predicted"/>
<dbReference type="SUPFAM" id="SSF52833">
    <property type="entry name" value="Thioredoxin-like"/>
    <property type="match status" value="1"/>
</dbReference>
<dbReference type="Pfam" id="PF00578">
    <property type="entry name" value="AhpC-TSA"/>
    <property type="match status" value="1"/>
</dbReference>
<feature type="signal peptide" evidence="5">
    <location>
        <begin position="1"/>
        <end position="22"/>
    </location>
</feature>
<evidence type="ECO:0000256" key="2">
    <source>
        <dbReference type="ARBA" id="ARBA00022748"/>
    </source>
</evidence>
<keyword evidence="3" id="KW-1015">Disulfide bond</keyword>
<dbReference type="CDD" id="cd02966">
    <property type="entry name" value="TlpA_like_family"/>
    <property type="match status" value="1"/>
</dbReference>
<dbReference type="RefSeq" id="WP_138727740.1">
    <property type="nucleotide sequence ID" value="NZ_SRMP02000001.1"/>
</dbReference>
<dbReference type="InterPro" id="IPR036249">
    <property type="entry name" value="Thioredoxin-like_sf"/>
</dbReference>
<protein>
    <submittedName>
        <fullName evidence="7">TlpA family protein disulfide reductase</fullName>
    </submittedName>
</protein>
<dbReference type="Proteomes" id="UP001517367">
    <property type="component" value="Unassembled WGS sequence"/>
</dbReference>
<keyword evidence="8" id="KW-1185">Reference proteome</keyword>
<dbReference type="InterPro" id="IPR050553">
    <property type="entry name" value="Thioredoxin_ResA/DsbE_sf"/>
</dbReference>
<evidence type="ECO:0000256" key="4">
    <source>
        <dbReference type="ARBA" id="ARBA00023284"/>
    </source>
</evidence>
<feature type="domain" description="Thioredoxin" evidence="6">
    <location>
        <begin position="42"/>
        <end position="187"/>
    </location>
</feature>